<accession>A0A109J0V7</accession>
<evidence type="ECO:0000256" key="2">
    <source>
        <dbReference type="ARBA" id="ARBA00022598"/>
    </source>
</evidence>
<dbReference type="Proteomes" id="UP000068164">
    <property type="component" value="Unassembled WGS sequence"/>
</dbReference>
<evidence type="ECO:0000256" key="1">
    <source>
        <dbReference type="ARBA" id="ARBA00006432"/>
    </source>
</evidence>
<comment type="similarity">
    <text evidence="1">Belongs to the ATP-dependent AMP-binding enzyme family.</text>
</comment>
<dbReference type="CDD" id="cd04433">
    <property type="entry name" value="AFD_class_I"/>
    <property type="match status" value="1"/>
</dbReference>
<evidence type="ECO:0000259" key="3">
    <source>
        <dbReference type="Pfam" id="PF00501"/>
    </source>
</evidence>
<feature type="domain" description="AMP-dependent synthetase/ligase" evidence="3">
    <location>
        <begin position="27"/>
        <end position="324"/>
    </location>
</feature>
<dbReference type="InterPro" id="IPR000873">
    <property type="entry name" value="AMP-dep_synth/lig_dom"/>
</dbReference>
<dbReference type="EMBL" id="LNCD01000150">
    <property type="protein sequence ID" value="KWV40253.1"/>
    <property type="molecule type" value="Genomic_DNA"/>
</dbReference>
<dbReference type="OrthoDB" id="7315605at2"/>
<dbReference type="PANTHER" id="PTHR43201">
    <property type="entry name" value="ACYL-COA SYNTHETASE"/>
    <property type="match status" value="1"/>
</dbReference>
<dbReference type="AlphaFoldDB" id="A0A109J0V7"/>
<dbReference type="Pfam" id="PF00501">
    <property type="entry name" value="AMP-binding"/>
    <property type="match status" value="1"/>
</dbReference>
<name>A0A109J0V7_9HYPH</name>
<dbReference type="InterPro" id="IPR045851">
    <property type="entry name" value="AMP-bd_C_sf"/>
</dbReference>
<evidence type="ECO:0000313" key="4">
    <source>
        <dbReference type="EMBL" id="KWV40253.1"/>
    </source>
</evidence>
<reference evidence="4 5" key="1">
    <citation type="submission" date="2015-11" db="EMBL/GenBank/DDBJ databases">
        <title>Draft Genome Sequence of the Strain BR 10423 (Rhizobium sp.) isolated from nodules of Mimosa pudica.</title>
        <authorList>
            <person name="Barauna A.C."/>
            <person name="Zilli J.E."/>
            <person name="Simoes-Araujo J.L."/>
            <person name="Reis V.M."/>
            <person name="James E.K."/>
            <person name="Reis F.B.Jr."/>
            <person name="Rouws L.F."/>
            <person name="Passos S.R."/>
            <person name="Gois S.R."/>
        </authorList>
    </citation>
    <scope>NUCLEOTIDE SEQUENCE [LARGE SCALE GENOMIC DNA]</scope>
    <source>
        <strain evidence="4 5">BR10423</strain>
    </source>
</reference>
<keyword evidence="2" id="KW-0436">Ligase</keyword>
<protein>
    <recommendedName>
        <fullName evidence="3">AMP-dependent synthetase/ligase domain-containing protein</fullName>
    </recommendedName>
</protein>
<dbReference type="SUPFAM" id="SSF56801">
    <property type="entry name" value="Acetyl-CoA synthetase-like"/>
    <property type="match status" value="1"/>
</dbReference>
<dbReference type="GO" id="GO:0031956">
    <property type="term" value="F:medium-chain fatty acid-CoA ligase activity"/>
    <property type="evidence" value="ECO:0007669"/>
    <property type="project" value="TreeGrafter"/>
</dbReference>
<dbReference type="GO" id="GO:0006631">
    <property type="term" value="P:fatty acid metabolic process"/>
    <property type="evidence" value="ECO:0007669"/>
    <property type="project" value="TreeGrafter"/>
</dbReference>
<dbReference type="InterPro" id="IPR020845">
    <property type="entry name" value="AMP-binding_CS"/>
</dbReference>
<comment type="caution">
    <text evidence="4">The sequence shown here is derived from an EMBL/GenBank/DDBJ whole genome shotgun (WGS) entry which is preliminary data.</text>
</comment>
<dbReference type="RefSeq" id="WP_062376427.1">
    <property type="nucleotide sequence ID" value="NZ_LNCD01000150.1"/>
</dbReference>
<keyword evidence="5" id="KW-1185">Reference proteome</keyword>
<gene>
    <name evidence="4" type="ORF">AS026_26700</name>
</gene>
<proteinExistence type="inferred from homology"/>
<dbReference type="PANTHER" id="PTHR43201:SF5">
    <property type="entry name" value="MEDIUM-CHAIN ACYL-COA LIGASE ACSF2, MITOCHONDRIAL"/>
    <property type="match status" value="1"/>
</dbReference>
<organism evidence="4 5">
    <name type="scientific">Rhizobium altiplani</name>
    <dbReference type="NCBI Taxonomy" id="1864509"/>
    <lineage>
        <taxon>Bacteria</taxon>
        <taxon>Pseudomonadati</taxon>
        <taxon>Pseudomonadota</taxon>
        <taxon>Alphaproteobacteria</taxon>
        <taxon>Hyphomicrobiales</taxon>
        <taxon>Rhizobiaceae</taxon>
        <taxon>Rhizobium/Agrobacterium group</taxon>
        <taxon>Rhizobium</taxon>
    </lineage>
</organism>
<dbReference type="InterPro" id="IPR042099">
    <property type="entry name" value="ANL_N_sf"/>
</dbReference>
<dbReference type="Gene3D" id="3.40.50.12780">
    <property type="entry name" value="N-terminal domain of ligase-like"/>
    <property type="match status" value="1"/>
</dbReference>
<sequence>MSKLIDRYFERFRELEYPILIDIAGDRRREVAGTELVPILDRLALLLGQMGIHPADRVIALVDNTLEAALLLLAAMRHGITLCMQPADASPDDVEKAARLVGAKSTVNATGKAVCNTEAWCLDDLPAVEKVPVDVRPGTPLTVTFTSGSTGAPKGIVHAAESFLTCADAFNKQTSITNSDRFLNVMPMYYMAGIFNGILAPLQVGAAVVIDSAFSTGTALKFWRTVAENEVSALWLSPTMLSLATKLDRGDKQLPKAFRRLFVGTGAMLKSDAEAFEATYGLAPLQSYGLSELLYVSVDDAESPCYGTVGRPLEGVEIATGDSGTLAITTPYAFLGYLEDGRIRTPQQPFVTSDIASYDDNRLSILGRSDDVILRGGVNVNPFEAEAHLSPLFDQRSFCLIGLPDAILGQKVILVLEEVQRPQGADILVKAQRLMREKGGRIKIDGVAYVATFPIGPTGKIRRKDLREMIAEETI</sequence>
<evidence type="ECO:0000313" key="5">
    <source>
        <dbReference type="Proteomes" id="UP000068164"/>
    </source>
</evidence>
<dbReference type="Gene3D" id="3.30.300.30">
    <property type="match status" value="1"/>
</dbReference>
<dbReference type="PROSITE" id="PS00455">
    <property type="entry name" value="AMP_BINDING"/>
    <property type="match status" value="1"/>
</dbReference>